<dbReference type="SUPFAM" id="SSF53335">
    <property type="entry name" value="S-adenosyl-L-methionine-dependent methyltransferases"/>
    <property type="match status" value="1"/>
</dbReference>
<evidence type="ECO:0000313" key="1">
    <source>
        <dbReference type="EMBL" id="TKJ40883.1"/>
    </source>
</evidence>
<dbReference type="EMBL" id="NJBO01000016">
    <property type="protein sequence ID" value="TKJ40883.1"/>
    <property type="molecule type" value="Genomic_DNA"/>
</dbReference>
<dbReference type="PANTHER" id="PTHR43861">
    <property type="entry name" value="TRANS-ACONITATE 2-METHYLTRANSFERASE-RELATED"/>
    <property type="match status" value="1"/>
</dbReference>
<dbReference type="Gene3D" id="3.40.50.150">
    <property type="entry name" value="Vaccinia Virus protein VP39"/>
    <property type="match status" value="1"/>
</dbReference>
<dbReference type="Proteomes" id="UP000317778">
    <property type="component" value="Unassembled WGS sequence"/>
</dbReference>
<accession>A0A532V0Y9</accession>
<evidence type="ECO:0008006" key="3">
    <source>
        <dbReference type="Google" id="ProtNLM"/>
    </source>
</evidence>
<dbReference type="AlphaFoldDB" id="A0A532V0Y9"/>
<name>A0A532V0Y9_UNCT6</name>
<dbReference type="InterPro" id="IPR029063">
    <property type="entry name" value="SAM-dependent_MTases_sf"/>
</dbReference>
<organism evidence="1 2">
    <name type="scientific">candidate division TA06 bacterium B3_TA06</name>
    <dbReference type="NCBI Taxonomy" id="2012487"/>
    <lineage>
        <taxon>Bacteria</taxon>
        <taxon>Bacteria division TA06</taxon>
    </lineage>
</organism>
<gene>
    <name evidence="1" type="ORF">CEE36_09065</name>
</gene>
<reference evidence="1 2" key="1">
    <citation type="submission" date="2017-06" db="EMBL/GenBank/DDBJ databases">
        <title>Novel microbial phyla capable of carbon fixation and sulfur reduction in deep-sea sediments.</title>
        <authorList>
            <person name="Huang J."/>
            <person name="Baker B."/>
            <person name="Wang Y."/>
        </authorList>
    </citation>
    <scope>NUCLEOTIDE SEQUENCE [LARGE SCALE GENOMIC DNA]</scope>
    <source>
        <strain evidence="1">B3_TA06</strain>
    </source>
</reference>
<dbReference type="CDD" id="cd02440">
    <property type="entry name" value="AdoMet_MTases"/>
    <property type="match status" value="1"/>
</dbReference>
<proteinExistence type="predicted"/>
<sequence length="219" mass="25831">MGELKTSSYYDNIYLTSEEYRLPYKDSRYYVLWTQILQFIKRIDEPKILEIGCGTGQFANYLYDEGYRDYHGFDFSPQAIKMAKDVVNLHFTVGDATNPNCYNCDYNVIVALEVLEHVADDLAVIKNIREGTPIVFSLPTLDDPAHVRRFKTRSQIIRRYYKLIDIKEIVRIKTWFACFGVVRSFKAKLMNRIFKRRGDITLRYIVNGVSRRIKRFFGK</sequence>
<protein>
    <recommendedName>
        <fullName evidence="3">Methyltransferase type 11 domain-containing protein</fullName>
    </recommendedName>
</protein>
<comment type="caution">
    <text evidence="1">The sequence shown here is derived from an EMBL/GenBank/DDBJ whole genome shotgun (WGS) entry which is preliminary data.</text>
</comment>
<dbReference type="Pfam" id="PF13489">
    <property type="entry name" value="Methyltransf_23"/>
    <property type="match status" value="1"/>
</dbReference>
<evidence type="ECO:0000313" key="2">
    <source>
        <dbReference type="Proteomes" id="UP000317778"/>
    </source>
</evidence>